<dbReference type="Pfam" id="PF02746">
    <property type="entry name" value="MR_MLE_N"/>
    <property type="match status" value="1"/>
</dbReference>
<dbReference type="SMART" id="SM00922">
    <property type="entry name" value="MR_MLE"/>
    <property type="match status" value="1"/>
</dbReference>
<dbReference type="Gene3D" id="3.20.20.120">
    <property type="entry name" value="Enolase-like C-terminal domain"/>
    <property type="match status" value="1"/>
</dbReference>
<keyword evidence="7" id="KW-1185">Reference proteome</keyword>
<dbReference type="SFLD" id="SFLDS00001">
    <property type="entry name" value="Enolase"/>
    <property type="match status" value="1"/>
</dbReference>
<keyword evidence="4" id="KW-0460">Magnesium</keyword>
<dbReference type="SFLD" id="SFLDG00180">
    <property type="entry name" value="muconate_cycloisomerase"/>
    <property type="match status" value="1"/>
</dbReference>
<dbReference type="InterPro" id="IPR029017">
    <property type="entry name" value="Enolase-like_N"/>
</dbReference>
<dbReference type="PROSITE" id="PS00908">
    <property type="entry name" value="MR_MLE_1"/>
    <property type="match status" value="1"/>
</dbReference>
<dbReference type="AlphaFoldDB" id="A0A7X5TTW5"/>
<dbReference type="GO" id="GO:0009063">
    <property type="term" value="P:amino acid catabolic process"/>
    <property type="evidence" value="ECO:0007669"/>
    <property type="project" value="InterPro"/>
</dbReference>
<comment type="cofactor">
    <cofactor evidence="1">
        <name>Mg(2+)</name>
        <dbReference type="ChEBI" id="CHEBI:18420"/>
    </cofactor>
</comment>
<dbReference type="RefSeq" id="WP_167149568.1">
    <property type="nucleotide sequence ID" value="NZ_JAAMOX010000001.1"/>
</dbReference>
<comment type="caution">
    <text evidence="6">The sequence shown here is derived from an EMBL/GenBank/DDBJ whole genome shotgun (WGS) entry which is preliminary data.</text>
</comment>
<dbReference type="Proteomes" id="UP000541033">
    <property type="component" value="Unassembled WGS sequence"/>
</dbReference>
<evidence type="ECO:0000256" key="4">
    <source>
        <dbReference type="ARBA" id="ARBA00022842"/>
    </source>
</evidence>
<sequence length="371" mass="39215">MKISAIDVFGYDLSYAHGEYVMSGGRAATSQSATAVRITTDDGLEGWGEVVPLGGTYLPTFTGAIRAAIAEIAPALIGADPQNISSLHTIMDGILLGQEATKSAIDIAAWDILGKSAGLPLSTLMGGVLNEDFPLYEAVPLDSPEAMAAFVRARMDAGIRRFQLKVGNLPLEDAARTRAVIETVDDDDDVIVIADSNGGWDVADAVQAAHAMHGLPVYIEQPCRSMADNIIVQRSMSQPLILDECVVTLDDLYAVKYEARAVAINIKLSRVGGLTNAIRIRDAAQSLGLKTSMEDTWGGDLTSAAVSHLAASTQPQSLFNVSFFNDWTNEHIAGYQPRSVNGRGSAPAGPGLGVTVDTSQLTHLATYRAAA</sequence>
<dbReference type="Gene3D" id="3.30.390.10">
    <property type="entry name" value="Enolase-like, N-terminal domain"/>
    <property type="match status" value="1"/>
</dbReference>
<dbReference type="InterPro" id="IPR029065">
    <property type="entry name" value="Enolase_C-like"/>
</dbReference>
<evidence type="ECO:0000313" key="6">
    <source>
        <dbReference type="EMBL" id="NIH53723.1"/>
    </source>
</evidence>
<accession>A0A7X5TTW5</accession>
<dbReference type="SUPFAM" id="SSF54826">
    <property type="entry name" value="Enolase N-terminal domain-like"/>
    <property type="match status" value="1"/>
</dbReference>
<dbReference type="InterPro" id="IPR018110">
    <property type="entry name" value="Mandel_Rmase/mucon_lact_enz_CS"/>
</dbReference>
<evidence type="ECO:0000313" key="7">
    <source>
        <dbReference type="Proteomes" id="UP000541033"/>
    </source>
</evidence>
<dbReference type="GO" id="GO:0016854">
    <property type="term" value="F:racemase and epimerase activity"/>
    <property type="evidence" value="ECO:0007669"/>
    <property type="project" value="UniProtKB-ARBA"/>
</dbReference>
<dbReference type="PANTHER" id="PTHR48080:SF3">
    <property type="entry name" value="ENOLASE SUPERFAMILY MEMBER DDB_G0284701"/>
    <property type="match status" value="1"/>
</dbReference>
<organism evidence="6 7">
    <name type="scientific">Lysinibacter cavernae</name>
    <dbReference type="NCBI Taxonomy" id="1640652"/>
    <lineage>
        <taxon>Bacteria</taxon>
        <taxon>Bacillati</taxon>
        <taxon>Actinomycetota</taxon>
        <taxon>Actinomycetes</taxon>
        <taxon>Micrococcales</taxon>
        <taxon>Microbacteriaceae</taxon>
        <taxon>Lysinibacter</taxon>
    </lineage>
</organism>
<dbReference type="InterPro" id="IPR013342">
    <property type="entry name" value="Mandelate_racemase_C"/>
</dbReference>
<dbReference type="EMBL" id="JAAMOX010000001">
    <property type="protein sequence ID" value="NIH53723.1"/>
    <property type="molecule type" value="Genomic_DNA"/>
</dbReference>
<dbReference type="InterPro" id="IPR034593">
    <property type="entry name" value="DgoD-like"/>
</dbReference>
<dbReference type="FunFam" id="3.30.390.10:FF:000009">
    <property type="entry name" value="Hydrophobic dipeptide epimerase"/>
    <property type="match status" value="1"/>
</dbReference>
<reference evidence="6 7" key="1">
    <citation type="submission" date="2020-02" db="EMBL/GenBank/DDBJ databases">
        <title>Sequencing the genomes of 1000 actinobacteria strains.</title>
        <authorList>
            <person name="Klenk H.-P."/>
        </authorList>
    </citation>
    <scope>NUCLEOTIDE SEQUENCE [LARGE SCALE GENOMIC DNA]</scope>
    <source>
        <strain evidence="6 7">DSM 27960</strain>
    </source>
</reference>
<keyword evidence="3" id="KW-0479">Metal-binding</keyword>
<gene>
    <name evidence="6" type="ORF">FHX76_001591</name>
</gene>
<dbReference type="GO" id="GO:0000287">
    <property type="term" value="F:magnesium ion binding"/>
    <property type="evidence" value="ECO:0007669"/>
    <property type="project" value="UniProtKB-ARBA"/>
</dbReference>
<protein>
    <submittedName>
        <fullName evidence="6">L-alanine-DL-glutamate epimerase-like enolase superfamily enzyme</fullName>
    </submittedName>
</protein>
<dbReference type="GO" id="GO:0006518">
    <property type="term" value="P:peptide metabolic process"/>
    <property type="evidence" value="ECO:0007669"/>
    <property type="project" value="UniProtKB-ARBA"/>
</dbReference>
<name>A0A7X5TTW5_9MICO</name>
<dbReference type="InterPro" id="IPR013341">
    <property type="entry name" value="Mandelate_racemase_N_dom"/>
</dbReference>
<dbReference type="PANTHER" id="PTHR48080">
    <property type="entry name" value="D-GALACTONATE DEHYDRATASE-RELATED"/>
    <property type="match status" value="1"/>
</dbReference>
<proteinExistence type="inferred from homology"/>
<evidence type="ECO:0000256" key="1">
    <source>
        <dbReference type="ARBA" id="ARBA00001946"/>
    </source>
</evidence>
<evidence type="ECO:0000256" key="2">
    <source>
        <dbReference type="ARBA" id="ARBA00008031"/>
    </source>
</evidence>
<feature type="domain" description="Mandelate racemase/muconate lactonizing enzyme C-terminal" evidence="5">
    <location>
        <begin position="144"/>
        <end position="239"/>
    </location>
</feature>
<comment type="similarity">
    <text evidence="2">Belongs to the mandelate racemase/muconate lactonizing enzyme family.</text>
</comment>
<dbReference type="Pfam" id="PF13378">
    <property type="entry name" value="MR_MLE_C"/>
    <property type="match status" value="1"/>
</dbReference>
<evidence type="ECO:0000256" key="3">
    <source>
        <dbReference type="ARBA" id="ARBA00022723"/>
    </source>
</evidence>
<evidence type="ECO:0000259" key="5">
    <source>
        <dbReference type="SMART" id="SM00922"/>
    </source>
</evidence>
<dbReference type="InterPro" id="IPR036849">
    <property type="entry name" value="Enolase-like_C_sf"/>
</dbReference>
<dbReference type="SUPFAM" id="SSF51604">
    <property type="entry name" value="Enolase C-terminal domain-like"/>
    <property type="match status" value="1"/>
</dbReference>